<proteinExistence type="predicted"/>
<accession>A0AAV4SNG8</accession>
<reference evidence="1 2" key="1">
    <citation type="submission" date="2021-06" db="EMBL/GenBank/DDBJ databases">
        <title>Caerostris darwini draft genome.</title>
        <authorList>
            <person name="Kono N."/>
            <person name="Arakawa K."/>
        </authorList>
    </citation>
    <scope>NUCLEOTIDE SEQUENCE [LARGE SCALE GENOMIC DNA]</scope>
</reference>
<name>A0AAV4SNG8_9ARAC</name>
<organism evidence="1 2">
    <name type="scientific">Caerostris darwini</name>
    <dbReference type="NCBI Taxonomy" id="1538125"/>
    <lineage>
        <taxon>Eukaryota</taxon>
        <taxon>Metazoa</taxon>
        <taxon>Ecdysozoa</taxon>
        <taxon>Arthropoda</taxon>
        <taxon>Chelicerata</taxon>
        <taxon>Arachnida</taxon>
        <taxon>Araneae</taxon>
        <taxon>Araneomorphae</taxon>
        <taxon>Entelegynae</taxon>
        <taxon>Araneoidea</taxon>
        <taxon>Araneidae</taxon>
        <taxon>Caerostris</taxon>
    </lineage>
</organism>
<keyword evidence="2" id="KW-1185">Reference proteome</keyword>
<sequence length="100" mass="11765">MKRARFHTGHTDFLWCLSCDISFNSQLLFTGYNTFFHYCQDERGSGQLKIKTFLTKNPASIILMILPLKLRDCVYLLRRRLLHTSSVTEPRIVRTLRNLS</sequence>
<evidence type="ECO:0000313" key="1">
    <source>
        <dbReference type="EMBL" id="GIY35640.1"/>
    </source>
</evidence>
<protein>
    <submittedName>
        <fullName evidence="1">Uncharacterized protein</fullName>
    </submittedName>
</protein>
<evidence type="ECO:0000313" key="2">
    <source>
        <dbReference type="Proteomes" id="UP001054837"/>
    </source>
</evidence>
<dbReference type="AlphaFoldDB" id="A0AAV4SNG8"/>
<dbReference type="Proteomes" id="UP001054837">
    <property type="component" value="Unassembled WGS sequence"/>
</dbReference>
<comment type="caution">
    <text evidence="1">The sequence shown here is derived from an EMBL/GenBank/DDBJ whole genome shotgun (WGS) entry which is preliminary data.</text>
</comment>
<gene>
    <name evidence="1" type="ORF">CDAR_184861</name>
</gene>
<dbReference type="EMBL" id="BPLQ01008196">
    <property type="protein sequence ID" value="GIY35640.1"/>
    <property type="molecule type" value="Genomic_DNA"/>
</dbReference>